<organism evidence="1 2">
    <name type="scientific">Arthrobacter phage Colucci</name>
    <dbReference type="NCBI Taxonomy" id="2015834"/>
    <lineage>
        <taxon>Viruses</taxon>
        <taxon>Duplodnaviria</taxon>
        <taxon>Heunggongvirae</taxon>
        <taxon>Uroviricota</taxon>
        <taxon>Caudoviricetes</taxon>
        <taxon>Klausavirus</taxon>
        <taxon>Klausavirus colucci</taxon>
    </lineage>
</organism>
<dbReference type="GeneID" id="40086116"/>
<gene>
    <name evidence="1" type="primary">14</name>
    <name evidence="1" type="ORF">SEA_COLUCCI_14</name>
</gene>
<dbReference type="EMBL" id="MF185718">
    <property type="protein sequence ID" value="ASX98685.1"/>
    <property type="molecule type" value="Genomic_DNA"/>
</dbReference>
<dbReference type="KEGG" id="vg:40086116"/>
<protein>
    <submittedName>
        <fullName evidence="1">Minor tail protein</fullName>
    </submittedName>
</protein>
<evidence type="ECO:0000313" key="1">
    <source>
        <dbReference type="EMBL" id="ASX98685.1"/>
    </source>
</evidence>
<evidence type="ECO:0000313" key="2">
    <source>
        <dbReference type="Proteomes" id="UP000225683"/>
    </source>
</evidence>
<keyword evidence="2" id="KW-1185">Reference proteome</keyword>
<name>A0A286N2S8_9CAUD</name>
<proteinExistence type="predicted"/>
<reference evidence="1 2" key="1">
    <citation type="submission" date="2017-06" db="EMBL/GenBank/DDBJ databases">
        <authorList>
            <person name="Conboy A.J."/>
            <person name="Conboy D.B."/>
            <person name="Kulkosky J."/>
            <person name="Cross T."/>
            <person name="Moy E.A."/>
            <person name="Stoner T.H."/>
            <person name="Garlena R.A."/>
            <person name="Russell D.A."/>
            <person name="Pope W.H."/>
            <person name="Jacobs-Sera D."/>
            <person name="Hatfull G.F."/>
        </authorList>
    </citation>
    <scope>NUCLEOTIDE SEQUENCE [LARGE SCALE GENOMIC DNA]</scope>
</reference>
<dbReference type="OrthoDB" id="16503at10239"/>
<dbReference type="Pfam" id="PF05069">
    <property type="entry name" value="Phage_tail_S"/>
    <property type="match status" value="1"/>
</dbReference>
<dbReference type="InterPro" id="IPR006522">
    <property type="entry name" value="Phage_virion_morphogenesis"/>
</dbReference>
<accession>A0A286N2S8</accession>
<dbReference type="RefSeq" id="YP_009610028.1">
    <property type="nucleotide sequence ID" value="NC_042000.1"/>
</dbReference>
<dbReference type="Proteomes" id="UP000225683">
    <property type="component" value="Genome"/>
</dbReference>
<sequence length="155" mass="17648">MGAILHFKIEGGEGFNLMLDRFQENFQEAEPVFEAIADYQKEIWRRQFAQEGAYTGTTWAALSPPYAKWKARHFPGKPILQLSGDLMESLTERPFGVDEITHNQAVIGTAVSYSGWHQHGTETMPARPIVQQPSEADRLQYAKFLQQWIVKGHIS</sequence>